<keyword evidence="4" id="KW-0378">Hydrolase</keyword>
<comment type="caution">
    <text evidence="4">The sequence shown here is derived from an EMBL/GenBank/DDBJ whole genome shotgun (WGS) entry which is preliminary data.</text>
</comment>
<dbReference type="EC" id="3.1.4.46" evidence="4"/>
<dbReference type="GO" id="GO:0006629">
    <property type="term" value="P:lipid metabolic process"/>
    <property type="evidence" value="ECO:0007669"/>
    <property type="project" value="InterPro"/>
</dbReference>
<evidence type="ECO:0000259" key="3">
    <source>
        <dbReference type="PROSITE" id="PS51704"/>
    </source>
</evidence>
<dbReference type="AlphaFoldDB" id="A0A839XFU9"/>
<feature type="chain" id="PRO_5032874211" evidence="2">
    <location>
        <begin position="28"/>
        <end position="377"/>
    </location>
</feature>
<keyword evidence="5" id="KW-1185">Reference proteome</keyword>
<feature type="region of interest" description="Disordered" evidence="1">
    <location>
        <begin position="29"/>
        <end position="63"/>
    </location>
</feature>
<dbReference type="Gene3D" id="3.20.20.190">
    <property type="entry name" value="Phosphatidylinositol (PI) phosphodiesterase"/>
    <property type="match status" value="1"/>
</dbReference>
<feature type="compositionally biased region" description="Polar residues" evidence="1">
    <location>
        <begin position="29"/>
        <end position="40"/>
    </location>
</feature>
<dbReference type="EMBL" id="JACIBS010000001">
    <property type="protein sequence ID" value="MBB3662832.1"/>
    <property type="molecule type" value="Genomic_DNA"/>
</dbReference>
<evidence type="ECO:0000256" key="2">
    <source>
        <dbReference type="SAM" id="SignalP"/>
    </source>
</evidence>
<dbReference type="PROSITE" id="PS51704">
    <property type="entry name" value="GP_PDE"/>
    <property type="match status" value="1"/>
</dbReference>
<dbReference type="SUPFAM" id="SSF51695">
    <property type="entry name" value="PLC-like phosphodiesterases"/>
    <property type="match status" value="1"/>
</dbReference>
<evidence type="ECO:0000256" key="1">
    <source>
        <dbReference type="SAM" id="MobiDB-lite"/>
    </source>
</evidence>
<dbReference type="Proteomes" id="UP000564573">
    <property type="component" value="Unassembled WGS sequence"/>
</dbReference>
<dbReference type="GO" id="GO:0008889">
    <property type="term" value="F:glycerophosphodiester phosphodiesterase activity"/>
    <property type="evidence" value="ECO:0007669"/>
    <property type="project" value="UniProtKB-EC"/>
</dbReference>
<name>A0A839XFU9_9PSEU</name>
<dbReference type="Pfam" id="PF03009">
    <property type="entry name" value="GDPD"/>
    <property type="match status" value="1"/>
</dbReference>
<dbReference type="PANTHER" id="PTHR46211">
    <property type="entry name" value="GLYCEROPHOSPHORYL DIESTER PHOSPHODIESTERASE"/>
    <property type="match status" value="1"/>
</dbReference>
<sequence>MTTTVKTALALGAAALMAAFGAAPASAQSHDTASAGTAPTGNAHGTAPPKAVLPETAPHGNPHFDIQAHRGGIGMTVEGTLKAFDRALELGVTTLELDVQITRDGREVITHDRQINPDKCLDTAPVTPGDPQFPYAGKYVKDLTFEQVRTLDCGSQQDPSHPDQELSPGEPMPTLAELFALVREHRAFGVKFNIETKVEAAAPHETAPRQQFVERVASEVERSGLARNVSIQSFDWGALMAMKERMPRLPLVALTEPGFLEVGEPGASPWLGGLDIDDFEGSPVRAAESFGASALSPVHGNPQDGAVGDPDYVPFTTAELVDEAHAAGLDVIPWTINDKPTMRKLIDDGVDGIISDYPNRLREVAEEYGFKLPKRYR</sequence>
<gene>
    <name evidence="4" type="ORF">FB384_001736</name>
</gene>
<feature type="domain" description="GP-PDE" evidence="3">
    <location>
        <begin position="64"/>
        <end position="365"/>
    </location>
</feature>
<accession>A0A839XFU9</accession>
<evidence type="ECO:0000313" key="5">
    <source>
        <dbReference type="Proteomes" id="UP000564573"/>
    </source>
</evidence>
<dbReference type="InterPro" id="IPR017946">
    <property type="entry name" value="PLC-like_Pdiesterase_TIM-brl"/>
</dbReference>
<keyword evidence="2" id="KW-0732">Signal</keyword>
<feature type="signal peptide" evidence="2">
    <location>
        <begin position="1"/>
        <end position="27"/>
    </location>
</feature>
<dbReference type="PANTHER" id="PTHR46211:SF14">
    <property type="entry name" value="GLYCEROPHOSPHODIESTER PHOSPHODIESTERASE"/>
    <property type="match status" value="1"/>
</dbReference>
<proteinExistence type="predicted"/>
<evidence type="ECO:0000313" key="4">
    <source>
        <dbReference type="EMBL" id="MBB3662832.1"/>
    </source>
</evidence>
<protein>
    <submittedName>
        <fullName evidence="4">Glycerophosphoryl diester phosphodiesterase</fullName>
        <ecNumber evidence="4">3.1.4.46</ecNumber>
    </submittedName>
</protein>
<reference evidence="4 5" key="1">
    <citation type="submission" date="2020-08" db="EMBL/GenBank/DDBJ databases">
        <title>Sequencing the genomes of 1000 actinobacteria strains.</title>
        <authorList>
            <person name="Klenk H.-P."/>
        </authorList>
    </citation>
    <scope>NUCLEOTIDE SEQUENCE [LARGE SCALE GENOMIC DNA]</scope>
    <source>
        <strain evidence="4 5">DSM 45267</strain>
    </source>
</reference>
<dbReference type="InterPro" id="IPR030395">
    <property type="entry name" value="GP_PDE_dom"/>
</dbReference>
<organism evidence="4 5">
    <name type="scientific">Prauserella sediminis</name>
    <dbReference type="NCBI Taxonomy" id="577680"/>
    <lineage>
        <taxon>Bacteria</taxon>
        <taxon>Bacillati</taxon>
        <taxon>Actinomycetota</taxon>
        <taxon>Actinomycetes</taxon>
        <taxon>Pseudonocardiales</taxon>
        <taxon>Pseudonocardiaceae</taxon>
        <taxon>Prauserella</taxon>
        <taxon>Prauserella salsuginis group</taxon>
    </lineage>
</organism>